<feature type="transmembrane region" description="Helical" evidence="2">
    <location>
        <begin position="157"/>
        <end position="176"/>
    </location>
</feature>
<dbReference type="AlphaFoldDB" id="A0A9X1SUC7"/>
<accession>A0A9X1SUC7</accession>
<name>A0A9X1SUC7_9ACTN</name>
<evidence type="ECO:0000313" key="4">
    <source>
        <dbReference type="Proteomes" id="UP001138997"/>
    </source>
</evidence>
<evidence type="ECO:0000313" key="3">
    <source>
        <dbReference type="EMBL" id="MCD5311575.1"/>
    </source>
</evidence>
<protein>
    <submittedName>
        <fullName evidence="3">Uncharacterized protein</fullName>
    </submittedName>
</protein>
<dbReference type="EMBL" id="JAJOMB010000005">
    <property type="protein sequence ID" value="MCD5311575.1"/>
    <property type="molecule type" value="Genomic_DNA"/>
</dbReference>
<keyword evidence="2" id="KW-1133">Transmembrane helix</keyword>
<proteinExistence type="predicted"/>
<feature type="region of interest" description="Disordered" evidence="1">
    <location>
        <begin position="180"/>
        <end position="205"/>
    </location>
</feature>
<keyword evidence="2" id="KW-0472">Membrane</keyword>
<dbReference type="Proteomes" id="UP001138997">
    <property type="component" value="Unassembled WGS sequence"/>
</dbReference>
<sequence length="205" mass="22167">MIVAILTAEIGFWVFLLGGLLLRYLLRRNRLSTFVLACVPLVDLALLAFVTIDIARGAEPSRAHALAAVYLGFTVAFGHRTISWADAWFQHRFAGGPRPVKPPKGSRAAVRALWVEWARVVLTAVIAAVGLGLMILAEGHGVPQGFDEAAQHPYWSTLLQLGMIVLIWFLAGPAFAGRGRAGDDGTGEDPAADPAVRERPGTRHR</sequence>
<feature type="transmembrane region" description="Helical" evidence="2">
    <location>
        <begin position="117"/>
        <end position="137"/>
    </location>
</feature>
<gene>
    <name evidence="3" type="ORF">LR394_11735</name>
</gene>
<feature type="transmembrane region" description="Helical" evidence="2">
    <location>
        <begin position="33"/>
        <end position="52"/>
    </location>
</feature>
<comment type="caution">
    <text evidence="3">The sequence shown here is derived from an EMBL/GenBank/DDBJ whole genome shotgun (WGS) entry which is preliminary data.</text>
</comment>
<feature type="transmembrane region" description="Helical" evidence="2">
    <location>
        <begin position="6"/>
        <end position="26"/>
    </location>
</feature>
<evidence type="ECO:0000256" key="1">
    <source>
        <dbReference type="SAM" id="MobiDB-lite"/>
    </source>
</evidence>
<feature type="transmembrane region" description="Helical" evidence="2">
    <location>
        <begin position="64"/>
        <end position="82"/>
    </location>
</feature>
<keyword evidence="4" id="KW-1185">Reference proteome</keyword>
<reference evidence="3" key="1">
    <citation type="submission" date="2021-11" db="EMBL/GenBank/DDBJ databases">
        <title>Streptomyces corallinus and Kineosporia corallina sp. nov., two new coral-derived marine actinobacteria.</title>
        <authorList>
            <person name="Buangrab K."/>
            <person name="Sutthacheep M."/>
            <person name="Yeemin T."/>
            <person name="Harunari E."/>
            <person name="Igarashi Y."/>
            <person name="Sripreechasak P."/>
            <person name="Kanchanasin P."/>
            <person name="Tanasupawat S."/>
            <person name="Phongsopitanun W."/>
        </authorList>
    </citation>
    <scope>NUCLEOTIDE SEQUENCE</scope>
    <source>
        <strain evidence="3">JCM 31032</strain>
    </source>
</reference>
<evidence type="ECO:0000256" key="2">
    <source>
        <dbReference type="SAM" id="Phobius"/>
    </source>
</evidence>
<keyword evidence="2" id="KW-0812">Transmembrane</keyword>
<dbReference type="RefSeq" id="WP_231440902.1">
    <property type="nucleotide sequence ID" value="NZ_JAJOMB010000005.1"/>
</dbReference>
<organism evidence="3 4">
    <name type="scientific">Kineosporia babensis</name>
    <dbReference type="NCBI Taxonomy" id="499548"/>
    <lineage>
        <taxon>Bacteria</taxon>
        <taxon>Bacillati</taxon>
        <taxon>Actinomycetota</taxon>
        <taxon>Actinomycetes</taxon>
        <taxon>Kineosporiales</taxon>
        <taxon>Kineosporiaceae</taxon>
        <taxon>Kineosporia</taxon>
    </lineage>
</organism>
<feature type="compositionally biased region" description="Basic and acidic residues" evidence="1">
    <location>
        <begin position="195"/>
        <end position="205"/>
    </location>
</feature>